<dbReference type="PANTHER" id="PTHR46060">
    <property type="entry name" value="MARINER MOS1 TRANSPOSASE-LIKE PROTEIN"/>
    <property type="match status" value="1"/>
</dbReference>
<dbReference type="GO" id="GO:0000729">
    <property type="term" value="P:DNA double-strand break processing"/>
    <property type="evidence" value="ECO:0007669"/>
    <property type="project" value="TreeGrafter"/>
</dbReference>
<evidence type="ECO:0000259" key="1">
    <source>
        <dbReference type="Pfam" id="PF17906"/>
    </source>
</evidence>
<dbReference type="InterPro" id="IPR052709">
    <property type="entry name" value="Transposase-MT_Hybrid"/>
</dbReference>
<dbReference type="OrthoDB" id="5825689at2759"/>
<dbReference type="PANTHER" id="PTHR46060:SF2">
    <property type="entry name" value="HISTONE-LYSINE N-METHYLTRANSFERASE SETMAR"/>
    <property type="match status" value="1"/>
</dbReference>
<dbReference type="Gene3D" id="1.10.10.10">
    <property type="entry name" value="Winged helix-like DNA-binding domain superfamily/Winged helix DNA-binding domain"/>
    <property type="match status" value="1"/>
</dbReference>
<dbReference type="GO" id="GO:0005634">
    <property type="term" value="C:nucleus"/>
    <property type="evidence" value="ECO:0007669"/>
    <property type="project" value="TreeGrafter"/>
</dbReference>
<dbReference type="GO" id="GO:0046975">
    <property type="term" value="F:histone H3K36 methyltransferase activity"/>
    <property type="evidence" value="ECO:0007669"/>
    <property type="project" value="TreeGrafter"/>
</dbReference>
<dbReference type="GO" id="GO:0042800">
    <property type="term" value="F:histone H3K4 methyltransferase activity"/>
    <property type="evidence" value="ECO:0007669"/>
    <property type="project" value="TreeGrafter"/>
</dbReference>
<dbReference type="Pfam" id="PF17906">
    <property type="entry name" value="HTH_48"/>
    <property type="match status" value="1"/>
</dbReference>
<evidence type="ECO:0000313" key="2">
    <source>
        <dbReference type="EMBL" id="EYC45054.1"/>
    </source>
</evidence>
<dbReference type="GO" id="GO:0044774">
    <property type="term" value="P:mitotic DNA integrity checkpoint signaling"/>
    <property type="evidence" value="ECO:0007669"/>
    <property type="project" value="TreeGrafter"/>
</dbReference>
<name>A0A016WZ34_9BILA</name>
<dbReference type="AlphaFoldDB" id="A0A016WZ34"/>
<dbReference type="GO" id="GO:0003697">
    <property type="term" value="F:single-stranded DNA binding"/>
    <property type="evidence" value="ECO:0007669"/>
    <property type="project" value="TreeGrafter"/>
</dbReference>
<reference evidence="3" key="1">
    <citation type="journal article" date="2015" name="Nat. Genet.">
        <title>The genome and transcriptome of the zoonotic hookworm Ancylostoma ceylanicum identify infection-specific gene families.</title>
        <authorList>
            <person name="Schwarz E.M."/>
            <person name="Hu Y."/>
            <person name="Antoshechkin I."/>
            <person name="Miller M.M."/>
            <person name="Sternberg P.W."/>
            <person name="Aroian R.V."/>
        </authorList>
    </citation>
    <scope>NUCLEOTIDE SEQUENCE</scope>
    <source>
        <strain evidence="3">HY135</strain>
    </source>
</reference>
<dbReference type="Proteomes" id="UP000024635">
    <property type="component" value="Unassembled WGS sequence"/>
</dbReference>
<proteinExistence type="predicted"/>
<gene>
    <name evidence="2" type="primary">Acey_s0440.g1504</name>
    <name evidence="2" type="ORF">Y032_0440g1504</name>
</gene>
<dbReference type="GO" id="GO:0000793">
    <property type="term" value="C:condensed chromosome"/>
    <property type="evidence" value="ECO:0007669"/>
    <property type="project" value="TreeGrafter"/>
</dbReference>
<dbReference type="GO" id="GO:0015074">
    <property type="term" value="P:DNA integration"/>
    <property type="evidence" value="ECO:0007669"/>
    <property type="project" value="TreeGrafter"/>
</dbReference>
<dbReference type="GO" id="GO:0031297">
    <property type="term" value="P:replication fork processing"/>
    <property type="evidence" value="ECO:0007669"/>
    <property type="project" value="TreeGrafter"/>
</dbReference>
<dbReference type="GO" id="GO:0006303">
    <property type="term" value="P:double-strand break repair via nonhomologous end joining"/>
    <property type="evidence" value="ECO:0007669"/>
    <property type="project" value="TreeGrafter"/>
</dbReference>
<sequence length="114" mass="13461">MADLKSRIRCCLLYDFKRRQEVISERQCRRWFHKFRSGNENHENDARSRPPSVVDMEQLKEAIEEDPNQTTSDLANRFGCSHPTIMRWLYAIGKSSRSSQWIPYKLIDISSVPT</sequence>
<dbReference type="STRING" id="53326.A0A016WZ34"/>
<dbReference type="EMBL" id="JARK01000040">
    <property type="protein sequence ID" value="EYC45054.1"/>
    <property type="molecule type" value="Genomic_DNA"/>
</dbReference>
<organism evidence="2 3">
    <name type="scientific">Ancylostoma ceylanicum</name>
    <dbReference type="NCBI Taxonomy" id="53326"/>
    <lineage>
        <taxon>Eukaryota</taxon>
        <taxon>Metazoa</taxon>
        <taxon>Ecdysozoa</taxon>
        <taxon>Nematoda</taxon>
        <taxon>Chromadorea</taxon>
        <taxon>Rhabditida</taxon>
        <taxon>Rhabditina</taxon>
        <taxon>Rhabditomorpha</taxon>
        <taxon>Strongyloidea</taxon>
        <taxon>Ancylostomatidae</taxon>
        <taxon>Ancylostomatinae</taxon>
        <taxon>Ancylostoma</taxon>
    </lineage>
</organism>
<dbReference type="GO" id="GO:0000014">
    <property type="term" value="F:single-stranded DNA endodeoxyribonuclease activity"/>
    <property type="evidence" value="ECO:0007669"/>
    <property type="project" value="TreeGrafter"/>
</dbReference>
<evidence type="ECO:0000313" key="3">
    <source>
        <dbReference type="Proteomes" id="UP000024635"/>
    </source>
</evidence>
<dbReference type="GO" id="GO:0003690">
    <property type="term" value="F:double-stranded DNA binding"/>
    <property type="evidence" value="ECO:0007669"/>
    <property type="project" value="TreeGrafter"/>
</dbReference>
<dbReference type="GO" id="GO:0044547">
    <property type="term" value="F:DNA topoisomerase binding"/>
    <property type="evidence" value="ECO:0007669"/>
    <property type="project" value="TreeGrafter"/>
</dbReference>
<feature type="domain" description="Mos1 transposase HTH" evidence="1">
    <location>
        <begin position="21"/>
        <end position="39"/>
    </location>
</feature>
<keyword evidence="3" id="KW-1185">Reference proteome</keyword>
<protein>
    <recommendedName>
        <fullName evidence="1">Mos1 transposase HTH domain-containing protein</fullName>
    </recommendedName>
</protein>
<dbReference type="InterPro" id="IPR041426">
    <property type="entry name" value="Mos1_HTH"/>
</dbReference>
<dbReference type="InterPro" id="IPR036388">
    <property type="entry name" value="WH-like_DNA-bd_sf"/>
</dbReference>
<accession>A0A016WZ34</accession>
<dbReference type="GO" id="GO:0035861">
    <property type="term" value="C:site of double-strand break"/>
    <property type="evidence" value="ECO:0007669"/>
    <property type="project" value="TreeGrafter"/>
</dbReference>
<comment type="caution">
    <text evidence="2">The sequence shown here is derived from an EMBL/GenBank/DDBJ whole genome shotgun (WGS) entry which is preliminary data.</text>
</comment>